<evidence type="ECO:0000259" key="2">
    <source>
        <dbReference type="SMART" id="SM00834"/>
    </source>
</evidence>
<dbReference type="InterPro" id="IPR013429">
    <property type="entry name" value="Regulatory_FmdB_Zinc_ribbon"/>
</dbReference>
<evidence type="ECO:0000256" key="1">
    <source>
        <dbReference type="SAM" id="MobiDB-lite"/>
    </source>
</evidence>
<proteinExistence type="predicted"/>
<evidence type="ECO:0000313" key="4">
    <source>
        <dbReference type="Proteomes" id="UP001329313"/>
    </source>
</evidence>
<protein>
    <submittedName>
        <fullName evidence="3">FmdB family zinc ribbon protein</fullName>
    </submittedName>
</protein>
<sequence>MPTYAYACKSCAHRFDAVQSFAEPALTECPQCGGELRKQYGSIGVTFNGSGFYRTDSRSGSSSGGSSTTSSSGSSSGSSSSSKDSGGGSGASSGASSSGAKAAPAPAGS</sequence>
<name>A0AAU0MEZ1_9MICO</name>
<reference evidence="3 4" key="1">
    <citation type="submission" date="2023-10" db="EMBL/GenBank/DDBJ databases">
        <title>Y20.</title>
        <authorList>
            <person name="Zhang G."/>
            <person name="Ding Y."/>
        </authorList>
    </citation>
    <scope>NUCLEOTIDE SEQUENCE [LARGE SCALE GENOMIC DNA]</scope>
    <source>
        <strain evidence="3 4">Y20</strain>
    </source>
</reference>
<organism evidence="3 4">
    <name type="scientific">Microbacterium limosum</name>
    <dbReference type="NCBI Taxonomy" id="3079935"/>
    <lineage>
        <taxon>Bacteria</taxon>
        <taxon>Bacillati</taxon>
        <taxon>Actinomycetota</taxon>
        <taxon>Actinomycetes</taxon>
        <taxon>Micrococcales</taxon>
        <taxon>Microbacteriaceae</taxon>
        <taxon>Microbacterium</taxon>
    </lineage>
</organism>
<keyword evidence="4" id="KW-1185">Reference proteome</keyword>
<feature type="domain" description="Putative regulatory protein FmdB zinc ribbon" evidence="2">
    <location>
        <begin position="1"/>
        <end position="41"/>
    </location>
</feature>
<dbReference type="PANTHER" id="PTHR34404">
    <property type="entry name" value="REGULATORY PROTEIN, FMDB FAMILY"/>
    <property type="match status" value="1"/>
</dbReference>
<dbReference type="PANTHER" id="PTHR34404:SF2">
    <property type="entry name" value="CONSERVED SERINE RICH PROTEIN"/>
    <property type="match status" value="1"/>
</dbReference>
<feature type="compositionally biased region" description="Low complexity" evidence="1">
    <location>
        <begin position="92"/>
        <end position="109"/>
    </location>
</feature>
<accession>A0AAU0MEZ1</accession>
<dbReference type="EMBL" id="CP137080">
    <property type="protein sequence ID" value="WOQ69036.1"/>
    <property type="molecule type" value="Genomic_DNA"/>
</dbReference>
<feature type="region of interest" description="Disordered" evidence="1">
    <location>
        <begin position="54"/>
        <end position="109"/>
    </location>
</feature>
<dbReference type="KEGG" id="mliy:RYJ27_10025"/>
<dbReference type="Proteomes" id="UP001329313">
    <property type="component" value="Chromosome"/>
</dbReference>
<dbReference type="Pfam" id="PF09723">
    <property type="entry name" value="Zn_ribbon_8"/>
    <property type="match status" value="1"/>
</dbReference>
<dbReference type="NCBIfam" id="TIGR02605">
    <property type="entry name" value="CxxC_CxxC_SSSS"/>
    <property type="match status" value="1"/>
</dbReference>
<evidence type="ECO:0000313" key="3">
    <source>
        <dbReference type="EMBL" id="WOQ69036.1"/>
    </source>
</evidence>
<feature type="compositionally biased region" description="Low complexity" evidence="1">
    <location>
        <begin position="59"/>
        <end position="84"/>
    </location>
</feature>
<dbReference type="AlphaFoldDB" id="A0AAU0MEZ1"/>
<gene>
    <name evidence="3" type="ORF">RYJ27_10025</name>
</gene>
<dbReference type="RefSeq" id="WP_330170172.1">
    <property type="nucleotide sequence ID" value="NZ_CP137080.1"/>
</dbReference>
<dbReference type="SMART" id="SM00834">
    <property type="entry name" value="CxxC_CXXC_SSSS"/>
    <property type="match status" value="1"/>
</dbReference>